<name>A0A9Q5HY85_SANBA</name>
<dbReference type="SUPFAM" id="SSF49777">
    <property type="entry name" value="PEBP-like"/>
    <property type="match status" value="1"/>
</dbReference>
<dbReference type="Gene3D" id="3.90.280.10">
    <property type="entry name" value="PEBP-like"/>
    <property type="match status" value="1"/>
</dbReference>
<dbReference type="OrthoDB" id="2506647at2759"/>
<gene>
    <name evidence="2" type="ORF">A7U60_g4866</name>
</gene>
<accession>A0A9Q5HY85</accession>
<evidence type="ECO:0000256" key="1">
    <source>
        <dbReference type="SAM" id="SignalP"/>
    </source>
</evidence>
<feature type="chain" id="PRO_5040233816" description="PEBP-like protein" evidence="1">
    <location>
        <begin position="18"/>
        <end position="276"/>
    </location>
</feature>
<evidence type="ECO:0000313" key="3">
    <source>
        <dbReference type="Proteomes" id="UP000757232"/>
    </source>
</evidence>
<protein>
    <recommendedName>
        <fullName evidence="4">PEBP-like protein</fullName>
    </recommendedName>
</protein>
<reference evidence="2" key="1">
    <citation type="submission" date="2016-06" db="EMBL/GenBank/DDBJ databases">
        <title>Draft Genome sequence of the fungus Inonotus baumii.</title>
        <authorList>
            <person name="Zhu H."/>
            <person name="Lin W."/>
        </authorList>
    </citation>
    <scope>NUCLEOTIDE SEQUENCE</scope>
    <source>
        <strain evidence="2">821</strain>
    </source>
</reference>
<dbReference type="PANTHER" id="PTHR11362:SF140">
    <property type="entry name" value="PEBP-LIKE PROTEIN"/>
    <property type="match status" value="1"/>
</dbReference>
<dbReference type="Pfam" id="PF01161">
    <property type="entry name" value="PBP"/>
    <property type="match status" value="1"/>
</dbReference>
<dbReference type="InterPro" id="IPR008914">
    <property type="entry name" value="PEBP"/>
</dbReference>
<evidence type="ECO:0000313" key="2">
    <source>
        <dbReference type="EMBL" id="OCB88079.1"/>
    </source>
</evidence>
<dbReference type="EMBL" id="LNZH02000185">
    <property type="protein sequence ID" value="OCB88079.1"/>
    <property type="molecule type" value="Genomic_DNA"/>
</dbReference>
<keyword evidence="1" id="KW-0732">Signal</keyword>
<feature type="signal peptide" evidence="1">
    <location>
        <begin position="1"/>
        <end position="17"/>
    </location>
</feature>
<dbReference type="InterPro" id="IPR036610">
    <property type="entry name" value="PEBP-like_sf"/>
</dbReference>
<dbReference type="InterPro" id="IPR035810">
    <property type="entry name" value="PEBP_euk"/>
</dbReference>
<dbReference type="Proteomes" id="UP000757232">
    <property type="component" value="Unassembled WGS sequence"/>
</dbReference>
<comment type="caution">
    <text evidence="2">The sequence shown here is derived from an EMBL/GenBank/DDBJ whole genome shotgun (WGS) entry which is preliminary data.</text>
</comment>
<dbReference type="PANTHER" id="PTHR11362">
    <property type="entry name" value="PHOSPHATIDYLETHANOLAMINE-BINDING PROTEIN"/>
    <property type="match status" value="1"/>
</dbReference>
<evidence type="ECO:0008006" key="4">
    <source>
        <dbReference type="Google" id="ProtNLM"/>
    </source>
</evidence>
<proteinExistence type="predicted"/>
<organism evidence="2 3">
    <name type="scientific">Sanghuangporus baumii</name>
    <name type="common">Phellinus baumii</name>
    <dbReference type="NCBI Taxonomy" id="108892"/>
    <lineage>
        <taxon>Eukaryota</taxon>
        <taxon>Fungi</taxon>
        <taxon>Dikarya</taxon>
        <taxon>Basidiomycota</taxon>
        <taxon>Agaricomycotina</taxon>
        <taxon>Agaricomycetes</taxon>
        <taxon>Hymenochaetales</taxon>
        <taxon>Hymenochaetaceae</taxon>
        <taxon>Sanghuangporus</taxon>
    </lineage>
</organism>
<dbReference type="CDD" id="cd00866">
    <property type="entry name" value="PEBP_euk"/>
    <property type="match status" value="1"/>
</dbReference>
<keyword evidence="3" id="KW-1185">Reference proteome</keyword>
<dbReference type="AlphaFoldDB" id="A0A9Q5HY85"/>
<sequence length="276" mass="27652">MFQPLLLALSLVPFVVAQDSNVALDIEAIQAHFSNAGLVPDLLTTFTPVAAMSVSFDGVGVIQPGQALSIDQVASQPTVSIATPNSSVSLGDTFTLTMVDADIVGTDESAGQTRHWLVNNASLSDASDNNRTVTNSSATAITDYAGPGPASGSGAHRYVILLYTQPSNFSPPADLSSPNTGVATFILADYVSTSGLQGPVAGTYFTVEEGTASVSVSSTSAVVTSTLSVPSSASATGSATGSAAASTETSGAIGSGQYKNSATVILIGALAAFAFS</sequence>